<dbReference type="EMBL" id="JAEVFJ010000026">
    <property type="protein sequence ID" value="KAH8094442.1"/>
    <property type="molecule type" value="Genomic_DNA"/>
</dbReference>
<dbReference type="AlphaFoldDB" id="A0A8K0XMN4"/>
<dbReference type="OrthoDB" id="3224178at2759"/>
<evidence type="ECO:0000313" key="3">
    <source>
        <dbReference type="Proteomes" id="UP000813824"/>
    </source>
</evidence>
<name>A0A8K0XMN4_9AGAR</name>
<dbReference type="GO" id="GO:0005524">
    <property type="term" value="F:ATP binding"/>
    <property type="evidence" value="ECO:0007669"/>
    <property type="project" value="InterPro"/>
</dbReference>
<proteinExistence type="predicted"/>
<dbReference type="Pfam" id="PF00069">
    <property type="entry name" value="Pkinase"/>
    <property type="match status" value="1"/>
</dbReference>
<dbReference type="Proteomes" id="UP000813824">
    <property type="component" value="Unassembled WGS sequence"/>
</dbReference>
<dbReference type="CDD" id="cd00180">
    <property type="entry name" value="PKc"/>
    <property type="match status" value="1"/>
</dbReference>
<organism evidence="2 3">
    <name type="scientific">Cristinia sonorae</name>
    <dbReference type="NCBI Taxonomy" id="1940300"/>
    <lineage>
        <taxon>Eukaryota</taxon>
        <taxon>Fungi</taxon>
        <taxon>Dikarya</taxon>
        <taxon>Basidiomycota</taxon>
        <taxon>Agaricomycotina</taxon>
        <taxon>Agaricomycetes</taxon>
        <taxon>Agaricomycetidae</taxon>
        <taxon>Agaricales</taxon>
        <taxon>Pleurotineae</taxon>
        <taxon>Stephanosporaceae</taxon>
        <taxon>Cristinia</taxon>
    </lineage>
</organism>
<reference evidence="2" key="1">
    <citation type="journal article" date="2021" name="New Phytol.">
        <title>Evolutionary innovations through gain and loss of genes in the ectomycorrhizal Boletales.</title>
        <authorList>
            <person name="Wu G."/>
            <person name="Miyauchi S."/>
            <person name="Morin E."/>
            <person name="Kuo A."/>
            <person name="Drula E."/>
            <person name="Varga T."/>
            <person name="Kohler A."/>
            <person name="Feng B."/>
            <person name="Cao Y."/>
            <person name="Lipzen A."/>
            <person name="Daum C."/>
            <person name="Hundley H."/>
            <person name="Pangilinan J."/>
            <person name="Johnson J."/>
            <person name="Barry K."/>
            <person name="LaButti K."/>
            <person name="Ng V."/>
            <person name="Ahrendt S."/>
            <person name="Min B."/>
            <person name="Choi I.G."/>
            <person name="Park H."/>
            <person name="Plett J.M."/>
            <person name="Magnuson J."/>
            <person name="Spatafora J.W."/>
            <person name="Nagy L.G."/>
            <person name="Henrissat B."/>
            <person name="Grigoriev I.V."/>
            <person name="Yang Z.L."/>
            <person name="Xu J."/>
            <person name="Martin F.M."/>
        </authorList>
    </citation>
    <scope>NUCLEOTIDE SEQUENCE</scope>
    <source>
        <strain evidence="2">KKN 215</strain>
    </source>
</reference>
<gene>
    <name evidence="2" type="ORF">BXZ70DRAFT_947456</name>
</gene>
<dbReference type="Gene3D" id="1.10.510.10">
    <property type="entry name" value="Transferase(Phosphotransferase) domain 1"/>
    <property type="match status" value="1"/>
</dbReference>
<evidence type="ECO:0000313" key="2">
    <source>
        <dbReference type="EMBL" id="KAH8094442.1"/>
    </source>
</evidence>
<keyword evidence="2" id="KW-0418">Kinase</keyword>
<dbReference type="GO" id="GO:0005634">
    <property type="term" value="C:nucleus"/>
    <property type="evidence" value="ECO:0007669"/>
    <property type="project" value="TreeGrafter"/>
</dbReference>
<evidence type="ECO:0000259" key="1">
    <source>
        <dbReference type="PROSITE" id="PS50011"/>
    </source>
</evidence>
<accession>A0A8K0XMN4</accession>
<dbReference type="SMART" id="SM00220">
    <property type="entry name" value="S_TKc"/>
    <property type="match status" value="1"/>
</dbReference>
<protein>
    <submittedName>
        <fullName evidence="2">Kinase-like domain-containing protein</fullName>
    </submittedName>
</protein>
<keyword evidence="3" id="KW-1185">Reference proteome</keyword>
<dbReference type="InterPro" id="IPR000719">
    <property type="entry name" value="Prot_kinase_dom"/>
</dbReference>
<comment type="caution">
    <text evidence="2">The sequence shown here is derived from an EMBL/GenBank/DDBJ whole genome shotgun (WGS) entry which is preliminary data.</text>
</comment>
<dbReference type="PANTHER" id="PTHR44167:SF24">
    <property type="entry name" value="SERINE_THREONINE-PROTEIN KINASE CHK2"/>
    <property type="match status" value="1"/>
</dbReference>
<dbReference type="InterPro" id="IPR011009">
    <property type="entry name" value="Kinase-like_dom_sf"/>
</dbReference>
<dbReference type="SUPFAM" id="SSF56112">
    <property type="entry name" value="Protein kinase-like (PK-like)"/>
    <property type="match status" value="1"/>
</dbReference>
<dbReference type="PROSITE" id="PS50011">
    <property type="entry name" value="PROTEIN_KINASE_DOM"/>
    <property type="match status" value="1"/>
</dbReference>
<dbReference type="GO" id="GO:0004674">
    <property type="term" value="F:protein serine/threonine kinase activity"/>
    <property type="evidence" value="ECO:0007669"/>
    <property type="project" value="TreeGrafter"/>
</dbReference>
<sequence>MLPGYIGNPRPWEEDEARVFHNRASTVQGHSMSTHCMVCQLEVDGSETRHVVKVIEKEWTDHYEAEILADLFHLTSSCLRNPVIPFEVFDCAKSKLIIMPQLCPLVNLSPWASGIHQIVLDFITQAIEAVDFLHSHNYAHLDIDMGNFVFALENTVFGSFNIPKMTVYLIDFGHARRFDSGPGTNVTISHYPGGHLPPPEGEESVEPFAYDVYSLGIMIEDLCNLTQYLEPELQSFVEFLTVKDPQKRPMIGQVKEDWASLRRSLRRGKLLNTCAPI</sequence>
<keyword evidence="2" id="KW-0808">Transferase</keyword>
<feature type="domain" description="Protein kinase" evidence="1">
    <location>
        <begin position="1"/>
        <end position="277"/>
    </location>
</feature>
<dbReference type="GO" id="GO:0044773">
    <property type="term" value="P:mitotic DNA damage checkpoint signaling"/>
    <property type="evidence" value="ECO:0007669"/>
    <property type="project" value="TreeGrafter"/>
</dbReference>
<dbReference type="PANTHER" id="PTHR44167">
    <property type="entry name" value="OVARIAN-SPECIFIC SERINE/THREONINE-PROTEIN KINASE LOK-RELATED"/>
    <property type="match status" value="1"/>
</dbReference>